<dbReference type="Proteomes" id="UP001316803">
    <property type="component" value="Unassembled WGS sequence"/>
</dbReference>
<dbReference type="PANTHER" id="PTHR21236:SF1">
    <property type="entry name" value="PROTEIN YIPF6"/>
    <property type="match status" value="1"/>
</dbReference>
<evidence type="ECO:0000256" key="6">
    <source>
        <dbReference type="SAM" id="MobiDB-lite"/>
    </source>
</evidence>
<dbReference type="GO" id="GO:0006888">
    <property type="term" value="P:endoplasmic reticulum to Golgi vesicle-mediated transport"/>
    <property type="evidence" value="ECO:0007669"/>
    <property type="project" value="InterPro"/>
</dbReference>
<sequence>MAMMASGTTGSPYDNDHNVLDDDFLNDDIEPDEPTTESDRAPLTGNIQSSSSQRPLNQNYLTSQIPGEDRRATQNTIDESVWDTVSRDLFGVWEKMKQVLWPKYLLGGMLQRSGTGTADIENQGFGRDIRGLVGRWPDADGILQGAMSEGLRDWDLWGPLVFCLLLSLFLSMRASSDQKDLVFSGVFTLIWIGESVVAVQIKLLGGNISFMQSVSILGYTIFPLVIASLLSAVGLFTIARIPIYIVLVAWSLAAGVSILGGSGVVKNRVALAIFPMFLFYKMAQESEVAAAAKGENTAVTVQQPSSPAASTSSREDTRDARERLKKTSIAGLQQKTNTTDTSSDQPLLAKSDASLTDPASETNNGIRGRPAKKRSFEDLAKDDADTDSPGAVGQPPLPKSGHHKRMRSRDVNSGDHTQAYAKVEGAKNDTVQEEGDMQAEPSVDAQTYPEGEGVLVDAPSQEEMDADATAQRSQTNNKEEPTTTTEKETRASDSATTTKIPPTSGFANASAASPFGQPRSPSKDKSPEPAKPTSSSAFASSGLSAFASSSKSPFGAAASSKSPLGAGGFGGGQSTGGFGSAKSGFGSTGGFSSTSTSGFGGGSSSFGAPKPFGSTNTFGAPKPFGTSSGFGSGPSSFGTSKPIGASSKDDEEDEEETGEDEDAAGAAKDDAEQDPRFQKQQVDTGEEGEEVHFTSRARLYFFDGAWKERGTGVFKINVRTSEDGDAEPRESDPEAQATNGKRKARLLMRADATHKVLLNSPVFKGMKFGAPDGTEPTGKLMHLQSLENGKPLPLQIKIGKEEVLKDLYHRLRELEEEA</sequence>
<feature type="compositionally biased region" description="Acidic residues" evidence="6">
    <location>
        <begin position="649"/>
        <end position="663"/>
    </location>
</feature>
<proteinExistence type="inferred from homology"/>
<dbReference type="PROSITE" id="PS50196">
    <property type="entry name" value="RANBD1"/>
    <property type="match status" value="1"/>
</dbReference>
<evidence type="ECO:0000256" key="7">
    <source>
        <dbReference type="SAM" id="Phobius"/>
    </source>
</evidence>
<evidence type="ECO:0000313" key="10">
    <source>
        <dbReference type="Proteomes" id="UP001316803"/>
    </source>
</evidence>
<feature type="transmembrane region" description="Helical" evidence="7">
    <location>
        <begin position="181"/>
        <end position="204"/>
    </location>
</feature>
<feature type="compositionally biased region" description="Low complexity" evidence="6">
    <location>
        <begin position="531"/>
        <end position="562"/>
    </location>
</feature>
<dbReference type="EMBL" id="JAKLMC020000003">
    <property type="protein sequence ID" value="KAK5956989.1"/>
    <property type="molecule type" value="Genomic_DNA"/>
</dbReference>
<feature type="transmembrane region" description="Helical" evidence="7">
    <location>
        <begin position="243"/>
        <end position="265"/>
    </location>
</feature>
<keyword evidence="4 7" id="KW-1133">Transmembrane helix</keyword>
<comment type="subcellular location">
    <subcellularLocation>
        <location evidence="1">Membrane</location>
        <topology evidence="1">Multi-pass membrane protein</topology>
    </subcellularLocation>
</comment>
<dbReference type="InterPro" id="IPR011993">
    <property type="entry name" value="PH-like_dom_sf"/>
</dbReference>
<evidence type="ECO:0000256" key="4">
    <source>
        <dbReference type="ARBA" id="ARBA00022989"/>
    </source>
</evidence>
<dbReference type="GO" id="GO:0005802">
    <property type="term" value="C:trans-Golgi network"/>
    <property type="evidence" value="ECO:0007669"/>
    <property type="project" value="TreeGrafter"/>
</dbReference>
<dbReference type="Pfam" id="PF04893">
    <property type="entry name" value="Yip1"/>
    <property type="match status" value="1"/>
</dbReference>
<feature type="domain" description="RanBD1" evidence="8">
    <location>
        <begin position="681"/>
        <end position="818"/>
    </location>
</feature>
<feature type="compositionally biased region" description="Polar residues" evidence="6">
    <location>
        <begin position="45"/>
        <end position="58"/>
    </location>
</feature>
<dbReference type="SMART" id="SM00160">
    <property type="entry name" value="RanBD"/>
    <property type="match status" value="1"/>
</dbReference>
<accession>A0AAN8I867</accession>
<feature type="compositionally biased region" description="Basic and acidic residues" evidence="6">
    <location>
        <begin position="667"/>
        <end position="677"/>
    </location>
</feature>
<dbReference type="PANTHER" id="PTHR21236">
    <property type="entry name" value="GOLGI MEMBRANE PROTEIN YIP1"/>
    <property type="match status" value="1"/>
</dbReference>
<dbReference type="InterPro" id="IPR045231">
    <property type="entry name" value="Yip1/4-like"/>
</dbReference>
<feature type="compositionally biased region" description="Low complexity" evidence="6">
    <location>
        <begin position="580"/>
        <end position="597"/>
    </location>
</feature>
<keyword evidence="5 7" id="KW-0472">Membrane</keyword>
<feature type="compositionally biased region" description="Acidic residues" evidence="6">
    <location>
        <begin position="21"/>
        <end position="36"/>
    </location>
</feature>
<comment type="similarity">
    <text evidence="2">Belongs to the YIP1 family.</text>
</comment>
<organism evidence="9 10">
    <name type="scientific">Knufia fluminis</name>
    <dbReference type="NCBI Taxonomy" id="191047"/>
    <lineage>
        <taxon>Eukaryota</taxon>
        <taxon>Fungi</taxon>
        <taxon>Dikarya</taxon>
        <taxon>Ascomycota</taxon>
        <taxon>Pezizomycotina</taxon>
        <taxon>Eurotiomycetes</taxon>
        <taxon>Chaetothyriomycetidae</taxon>
        <taxon>Chaetothyriales</taxon>
        <taxon>Trichomeriaceae</taxon>
        <taxon>Knufia</taxon>
    </lineage>
</organism>
<dbReference type="GO" id="GO:0016020">
    <property type="term" value="C:membrane"/>
    <property type="evidence" value="ECO:0007669"/>
    <property type="project" value="UniProtKB-SubCell"/>
</dbReference>
<feature type="compositionally biased region" description="Basic and acidic residues" evidence="6">
    <location>
        <begin position="477"/>
        <end position="491"/>
    </location>
</feature>
<comment type="caution">
    <text evidence="9">The sequence shown here is derived from an EMBL/GenBank/DDBJ whole genome shotgun (WGS) entry which is preliminary data.</text>
</comment>
<feature type="compositionally biased region" description="Polar residues" evidence="6">
    <location>
        <begin position="353"/>
        <end position="365"/>
    </location>
</feature>
<dbReference type="InterPro" id="IPR000156">
    <property type="entry name" value="Ran_bind_dom"/>
</dbReference>
<name>A0AAN8I867_9EURO</name>
<feature type="transmembrane region" description="Helical" evidence="7">
    <location>
        <begin position="156"/>
        <end position="175"/>
    </location>
</feature>
<evidence type="ECO:0000256" key="3">
    <source>
        <dbReference type="ARBA" id="ARBA00022692"/>
    </source>
</evidence>
<feature type="compositionally biased region" description="Basic and acidic residues" evidence="6">
    <location>
        <begin position="720"/>
        <end position="732"/>
    </location>
</feature>
<feature type="region of interest" description="Disordered" evidence="6">
    <location>
        <begin position="297"/>
        <end position="694"/>
    </location>
</feature>
<feature type="compositionally biased region" description="Basic and acidic residues" evidence="6">
    <location>
        <begin position="374"/>
        <end position="383"/>
    </location>
</feature>
<feature type="compositionally biased region" description="Polar residues" evidence="6">
    <location>
        <begin position="492"/>
        <end position="511"/>
    </location>
</feature>
<dbReference type="Gene3D" id="2.30.29.30">
    <property type="entry name" value="Pleckstrin-homology domain (PH domain)/Phosphotyrosine-binding domain (PTB)"/>
    <property type="match status" value="1"/>
</dbReference>
<evidence type="ECO:0000256" key="2">
    <source>
        <dbReference type="ARBA" id="ARBA00010596"/>
    </source>
</evidence>
<dbReference type="SUPFAM" id="SSF50729">
    <property type="entry name" value="PH domain-like"/>
    <property type="match status" value="1"/>
</dbReference>
<evidence type="ECO:0000259" key="8">
    <source>
        <dbReference type="PROSITE" id="PS50196"/>
    </source>
</evidence>
<dbReference type="Pfam" id="PF00638">
    <property type="entry name" value="Ran_BP1"/>
    <property type="match status" value="1"/>
</dbReference>
<evidence type="ECO:0000313" key="9">
    <source>
        <dbReference type="EMBL" id="KAK5956989.1"/>
    </source>
</evidence>
<feature type="compositionally biased region" description="Polar residues" evidence="6">
    <location>
        <begin position="1"/>
        <end position="12"/>
    </location>
</feature>
<evidence type="ECO:0000256" key="1">
    <source>
        <dbReference type="ARBA" id="ARBA00004141"/>
    </source>
</evidence>
<feature type="compositionally biased region" description="Basic and acidic residues" evidence="6">
    <location>
        <begin position="313"/>
        <end position="322"/>
    </location>
</feature>
<protein>
    <recommendedName>
        <fullName evidence="8">RanBD1 domain-containing protein</fullName>
    </recommendedName>
</protein>
<feature type="region of interest" description="Disordered" evidence="6">
    <location>
        <begin position="719"/>
        <end position="742"/>
    </location>
</feature>
<feature type="compositionally biased region" description="Gly residues" evidence="6">
    <location>
        <begin position="565"/>
        <end position="579"/>
    </location>
</feature>
<reference evidence="9 10" key="1">
    <citation type="submission" date="2022-12" db="EMBL/GenBank/DDBJ databases">
        <title>Genomic features and morphological characterization of a novel Knufia sp. strain isolated from spacecraft assembly facility.</title>
        <authorList>
            <person name="Teixeira M."/>
            <person name="Chander A.M."/>
            <person name="Stajich J.E."/>
            <person name="Venkateswaran K."/>
        </authorList>
    </citation>
    <scope>NUCLEOTIDE SEQUENCE [LARGE SCALE GENOMIC DNA]</scope>
    <source>
        <strain evidence="9 10">FJI-L2-BK-P2</strain>
    </source>
</reference>
<dbReference type="AlphaFoldDB" id="A0AAN8I867"/>
<feature type="compositionally biased region" description="Polar residues" evidence="6">
    <location>
        <begin position="330"/>
        <end position="345"/>
    </location>
</feature>
<keyword evidence="3 7" id="KW-0812">Transmembrane</keyword>
<feature type="transmembrane region" description="Helical" evidence="7">
    <location>
        <begin position="216"/>
        <end position="237"/>
    </location>
</feature>
<gene>
    <name evidence="9" type="ORF">OHC33_001358</name>
</gene>
<feature type="compositionally biased region" description="Low complexity" evidence="6">
    <location>
        <begin position="605"/>
        <end position="614"/>
    </location>
</feature>
<feature type="region of interest" description="Disordered" evidence="6">
    <location>
        <begin position="1"/>
        <end position="58"/>
    </location>
</feature>
<feature type="compositionally biased region" description="Low complexity" evidence="6">
    <location>
        <begin position="302"/>
        <end position="312"/>
    </location>
</feature>
<keyword evidence="10" id="KW-1185">Reference proteome</keyword>
<feature type="compositionally biased region" description="Low complexity" evidence="6">
    <location>
        <begin position="621"/>
        <end position="642"/>
    </location>
</feature>
<evidence type="ECO:0000256" key="5">
    <source>
        <dbReference type="ARBA" id="ARBA00023136"/>
    </source>
</evidence>
<dbReference type="InterPro" id="IPR006977">
    <property type="entry name" value="Yip1_dom"/>
</dbReference>